<dbReference type="EMBL" id="BQNB010013868">
    <property type="protein sequence ID" value="GJT21184.1"/>
    <property type="molecule type" value="Genomic_DNA"/>
</dbReference>
<organism evidence="2 3">
    <name type="scientific">Tanacetum coccineum</name>
    <dbReference type="NCBI Taxonomy" id="301880"/>
    <lineage>
        <taxon>Eukaryota</taxon>
        <taxon>Viridiplantae</taxon>
        <taxon>Streptophyta</taxon>
        <taxon>Embryophyta</taxon>
        <taxon>Tracheophyta</taxon>
        <taxon>Spermatophyta</taxon>
        <taxon>Magnoliopsida</taxon>
        <taxon>eudicotyledons</taxon>
        <taxon>Gunneridae</taxon>
        <taxon>Pentapetalae</taxon>
        <taxon>asterids</taxon>
        <taxon>campanulids</taxon>
        <taxon>Asterales</taxon>
        <taxon>Asteraceae</taxon>
        <taxon>Asteroideae</taxon>
        <taxon>Anthemideae</taxon>
        <taxon>Anthemidinae</taxon>
        <taxon>Tanacetum</taxon>
    </lineage>
</organism>
<feature type="domain" description="GAG-pre-integrase" evidence="1">
    <location>
        <begin position="133"/>
        <end position="182"/>
    </location>
</feature>
<evidence type="ECO:0000259" key="1">
    <source>
        <dbReference type="Pfam" id="PF13976"/>
    </source>
</evidence>
<comment type="caution">
    <text evidence="2">The sequence shown here is derived from an EMBL/GenBank/DDBJ whole genome shotgun (WGS) entry which is preliminary data.</text>
</comment>
<dbReference type="InterPro" id="IPR025724">
    <property type="entry name" value="GAG-pre-integrase_dom"/>
</dbReference>
<keyword evidence="3" id="KW-1185">Reference proteome</keyword>
<proteinExistence type="predicted"/>
<name>A0ABQ5C3U0_9ASTR</name>
<reference evidence="2" key="2">
    <citation type="submission" date="2022-01" db="EMBL/GenBank/DDBJ databases">
        <authorList>
            <person name="Yamashiro T."/>
            <person name="Shiraishi A."/>
            <person name="Satake H."/>
            <person name="Nakayama K."/>
        </authorList>
    </citation>
    <scope>NUCLEOTIDE SEQUENCE</scope>
</reference>
<reference evidence="2" key="1">
    <citation type="journal article" date="2022" name="Int. J. Mol. Sci.">
        <title>Draft Genome of Tanacetum Coccineum: Genomic Comparison of Closely Related Tanacetum-Family Plants.</title>
        <authorList>
            <person name="Yamashiro T."/>
            <person name="Shiraishi A."/>
            <person name="Nakayama K."/>
            <person name="Satake H."/>
        </authorList>
    </citation>
    <scope>NUCLEOTIDE SEQUENCE</scope>
</reference>
<evidence type="ECO:0000313" key="3">
    <source>
        <dbReference type="Proteomes" id="UP001151760"/>
    </source>
</evidence>
<sequence>MGQTPQTHSGPPGSIATGHATLLPQAFTAGTLHDPTTGGWHMDTCASSHLHNSLTSLNSVFNSCMYPSVSVGDGHPIPVTHMGHSILPTISRLLHLNNVLITPHIDFLTRRVLLRRDSTGDLHPVTSPSSIPQALLVSSHTWHQRLGHPGSEVLHRLISKNVISCNKEKPPVLWHACQLGKHVRLPFVSSSTLV</sequence>
<gene>
    <name evidence="2" type="ORF">Tco_0891121</name>
</gene>
<dbReference type="Pfam" id="PF13976">
    <property type="entry name" value="gag_pre-integrs"/>
    <property type="match status" value="1"/>
</dbReference>
<evidence type="ECO:0000313" key="2">
    <source>
        <dbReference type="EMBL" id="GJT21184.1"/>
    </source>
</evidence>
<protein>
    <submittedName>
        <fullName evidence="2">Ribonuclease H-like domain-containing protein</fullName>
    </submittedName>
</protein>
<accession>A0ABQ5C3U0</accession>
<dbReference type="Proteomes" id="UP001151760">
    <property type="component" value="Unassembled WGS sequence"/>
</dbReference>